<proteinExistence type="predicted"/>
<accession>A0A445MDV6</accession>
<evidence type="ECO:0000313" key="2">
    <source>
        <dbReference type="EMBL" id="RZR72460.1"/>
    </source>
</evidence>
<dbReference type="Proteomes" id="UP000290560">
    <property type="component" value="Unassembled WGS sequence"/>
</dbReference>
<reference evidence="2" key="1">
    <citation type="journal article" date="2018" name="Data Brief">
        <title>Genome sequence data from 17 accessions of Ensete ventricosum, a staple food crop for millions in Ethiopia.</title>
        <authorList>
            <person name="Yemataw Z."/>
            <person name="Muzemil S."/>
            <person name="Ambachew D."/>
            <person name="Tripathi L."/>
            <person name="Tesfaye K."/>
            <person name="Chala A."/>
            <person name="Farbos A."/>
            <person name="O'Neill P."/>
            <person name="Moore K."/>
            <person name="Grant M."/>
            <person name="Studholme D.J."/>
        </authorList>
    </citation>
    <scope>NUCLEOTIDE SEQUENCE [LARGE SCALE GENOMIC DNA]</scope>
    <source>
        <tissue evidence="2">Leaf</tissue>
    </source>
</reference>
<evidence type="ECO:0000256" key="1">
    <source>
        <dbReference type="SAM" id="MobiDB-lite"/>
    </source>
</evidence>
<dbReference type="AlphaFoldDB" id="A0A445MDV6"/>
<protein>
    <submittedName>
        <fullName evidence="2">Uncharacterized protein</fullName>
    </submittedName>
</protein>
<dbReference type="EMBL" id="KV875691">
    <property type="protein sequence ID" value="RZR72460.1"/>
    <property type="molecule type" value="Genomic_DNA"/>
</dbReference>
<sequence>MFRLGVTREWVGKGELPKGANTIEVPWGVGDLIIQRYDRSDRRVGLLQCSHLFKGARKVRGQGQVVERGEKATTSPEGLNYPKSKASVRKEVGSEECHSVAEADLPIAKKGMQIQ</sequence>
<gene>
    <name evidence="2" type="ORF">BHM03_00013695</name>
</gene>
<organism evidence="2">
    <name type="scientific">Ensete ventricosum</name>
    <name type="common">Abyssinian banana</name>
    <name type="synonym">Musa ensete</name>
    <dbReference type="NCBI Taxonomy" id="4639"/>
    <lineage>
        <taxon>Eukaryota</taxon>
        <taxon>Viridiplantae</taxon>
        <taxon>Streptophyta</taxon>
        <taxon>Embryophyta</taxon>
        <taxon>Tracheophyta</taxon>
        <taxon>Spermatophyta</taxon>
        <taxon>Magnoliopsida</taxon>
        <taxon>Liliopsida</taxon>
        <taxon>Zingiberales</taxon>
        <taxon>Musaceae</taxon>
        <taxon>Ensete</taxon>
    </lineage>
</organism>
<name>A0A445MDV6_ENSVE</name>
<feature type="region of interest" description="Disordered" evidence="1">
    <location>
        <begin position="63"/>
        <end position="82"/>
    </location>
</feature>